<name>A0ABR1HII4_9HYPO</name>
<organism evidence="2 3">
    <name type="scientific">Neonectria punicea</name>
    <dbReference type="NCBI Taxonomy" id="979145"/>
    <lineage>
        <taxon>Eukaryota</taxon>
        <taxon>Fungi</taxon>
        <taxon>Dikarya</taxon>
        <taxon>Ascomycota</taxon>
        <taxon>Pezizomycotina</taxon>
        <taxon>Sordariomycetes</taxon>
        <taxon>Hypocreomycetidae</taxon>
        <taxon>Hypocreales</taxon>
        <taxon>Nectriaceae</taxon>
        <taxon>Neonectria</taxon>
    </lineage>
</organism>
<evidence type="ECO:0000313" key="2">
    <source>
        <dbReference type="EMBL" id="KAK7420809.1"/>
    </source>
</evidence>
<protein>
    <recommendedName>
        <fullName evidence="1">Heterokaryon incompatibility domain-containing protein</fullName>
    </recommendedName>
</protein>
<sequence>MRLINTRTFEFEEFYGDGIPKRYAILSHTWEKEEVTFQDWQDPFSASKKKGFFKIKAACEQAVKNELDYLWMDTNCIDKRSSAELSEAINSMFAWYRDATICYAYLSDVPPLSPGESTKHFRESRWFTRGWTLQELLAPRRLVFFAHDWSKIASRSSLSAQISAATRIDTEFLTGHRPLSHASVSKKMSWFSRRVTTRIEDIAYCMLGVFDINMPLLYGEGSKAFVRLQEEIIKTSNDHTIFCWTWTDSVPHNWVSMLAPCPLAFEHSSEFVQTKLSAGNTKTLSMTNSGLSITLPLIQTWSYYFGILNAKHQSRRPGQHVCVPIRGHLDNTISEDNFVMERICFPPTPVLANPAWKLCEPSLFIRARPDPNNLSNNFATSSRSTQLKAGFILVLDDTTELLDQKLQVSEVFKSLNDVCLMERTKDLIGVQSHPPNLFDTTKSLLMLPKPLPSKPKATGALLQLGQKGKEGCVIFLAAKLSPTTNRILRFCYALKPELWGSSSSKRQAMLGRFMKRVHELQEDRPLHNSTYGVSIADPVGMGISSPVCLTFVTSDRLRIHGMNEDWTDENADDVETSSTIPGACSWDPRREMF</sequence>
<evidence type="ECO:0000259" key="1">
    <source>
        <dbReference type="Pfam" id="PF06985"/>
    </source>
</evidence>
<dbReference type="PANTHER" id="PTHR10622:SF10">
    <property type="entry name" value="HET DOMAIN-CONTAINING PROTEIN"/>
    <property type="match status" value="1"/>
</dbReference>
<comment type="caution">
    <text evidence="2">The sequence shown here is derived from an EMBL/GenBank/DDBJ whole genome shotgun (WGS) entry which is preliminary data.</text>
</comment>
<feature type="domain" description="Heterokaryon incompatibility" evidence="1">
    <location>
        <begin position="23"/>
        <end position="108"/>
    </location>
</feature>
<proteinExistence type="predicted"/>
<dbReference type="Proteomes" id="UP001498476">
    <property type="component" value="Unassembled WGS sequence"/>
</dbReference>
<gene>
    <name evidence="2" type="ORF">QQX98_002613</name>
</gene>
<keyword evidence="3" id="KW-1185">Reference proteome</keyword>
<dbReference type="PANTHER" id="PTHR10622">
    <property type="entry name" value="HET DOMAIN-CONTAINING PROTEIN"/>
    <property type="match status" value="1"/>
</dbReference>
<dbReference type="InterPro" id="IPR010730">
    <property type="entry name" value="HET"/>
</dbReference>
<dbReference type="Pfam" id="PF06985">
    <property type="entry name" value="HET"/>
    <property type="match status" value="1"/>
</dbReference>
<accession>A0ABR1HII4</accession>
<reference evidence="2 3" key="1">
    <citation type="journal article" date="2025" name="Microbiol. Resour. Announc.">
        <title>Draft genome sequences for Neonectria magnoliae and Neonectria punicea, canker pathogens of Liriodendron tulipifera and Acer saccharum in West Virginia.</title>
        <authorList>
            <person name="Petronek H.M."/>
            <person name="Kasson M.T."/>
            <person name="Metheny A.M."/>
            <person name="Stauder C.M."/>
            <person name="Lovett B."/>
            <person name="Lynch S.C."/>
            <person name="Garnas J.R."/>
            <person name="Kasson L.R."/>
            <person name="Stajich J.E."/>
        </authorList>
    </citation>
    <scope>NUCLEOTIDE SEQUENCE [LARGE SCALE GENOMIC DNA]</scope>
    <source>
        <strain evidence="2 3">NRRL 64653</strain>
    </source>
</reference>
<evidence type="ECO:0000313" key="3">
    <source>
        <dbReference type="Proteomes" id="UP001498476"/>
    </source>
</evidence>
<dbReference type="EMBL" id="JAZAVJ010000027">
    <property type="protein sequence ID" value="KAK7420809.1"/>
    <property type="molecule type" value="Genomic_DNA"/>
</dbReference>